<dbReference type="Gene3D" id="1.20.1720.10">
    <property type="entry name" value="Multidrug resistance protein D"/>
    <property type="match status" value="1"/>
</dbReference>
<feature type="domain" description="Major facilitator superfamily (MFS) profile" evidence="7">
    <location>
        <begin position="11"/>
        <end position="466"/>
    </location>
</feature>
<gene>
    <name evidence="8" type="ORF">EDM59_24645</name>
</gene>
<feature type="transmembrane region" description="Helical" evidence="6">
    <location>
        <begin position="223"/>
        <end position="243"/>
    </location>
</feature>
<dbReference type="PROSITE" id="PS50850">
    <property type="entry name" value="MFS"/>
    <property type="match status" value="1"/>
</dbReference>
<dbReference type="AlphaFoldDB" id="A0A3M8CYL2"/>
<dbReference type="Proteomes" id="UP000269573">
    <property type="component" value="Unassembled WGS sequence"/>
</dbReference>
<evidence type="ECO:0000313" key="9">
    <source>
        <dbReference type="Proteomes" id="UP000269573"/>
    </source>
</evidence>
<feature type="transmembrane region" description="Helical" evidence="6">
    <location>
        <begin position="329"/>
        <end position="348"/>
    </location>
</feature>
<feature type="transmembrane region" description="Helical" evidence="6">
    <location>
        <begin position="398"/>
        <end position="418"/>
    </location>
</feature>
<dbReference type="PRINTS" id="PR01036">
    <property type="entry name" value="TCRTETB"/>
</dbReference>
<dbReference type="PROSITE" id="PS00216">
    <property type="entry name" value="SUGAR_TRANSPORT_1"/>
    <property type="match status" value="1"/>
</dbReference>
<keyword evidence="9" id="KW-1185">Reference proteome</keyword>
<keyword evidence="3 6" id="KW-0812">Transmembrane</keyword>
<feature type="transmembrane region" description="Helical" evidence="6">
    <location>
        <begin position="192"/>
        <end position="217"/>
    </location>
</feature>
<feature type="transmembrane region" description="Helical" evidence="6">
    <location>
        <begin position="47"/>
        <end position="65"/>
    </location>
</feature>
<protein>
    <submittedName>
        <fullName evidence="8">MFS transporter</fullName>
    </submittedName>
</protein>
<dbReference type="GO" id="GO:0022857">
    <property type="term" value="F:transmembrane transporter activity"/>
    <property type="evidence" value="ECO:0007669"/>
    <property type="project" value="InterPro"/>
</dbReference>
<reference evidence="8 9" key="1">
    <citation type="submission" date="2018-10" db="EMBL/GenBank/DDBJ databases">
        <title>Phylogenomics of Brevibacillus.</title>
        <authorList>
            <person name="Dunlap C."/>
        </authorList>
    </citation>
    <scope>NUCLEOTIDE SEQUENCE [LARGE SCALE GENOMIC DNA]</scope>
    <source>
        <strain evidence="8 9">JCM 15774</strain>
    </source>
</reference>
<feature type="transmembrane region" description="Helical" evidence="6">
    <location>
        <begin position="164"/>
        <end position="180"/>
    </location>
</feature>
<comment type="caution">
    <text evidence="8">The sequence shown here is derived from an EMBL/GenBank/DDBJ whole genome shotgun (WGS) entry which is preliminary data.</text>
</comment>
<feature type="transmembrane region" description="Helical" evidence="6">
    <location>
        <begin position="110"/>
        <end position="129"/>
    </location>
</feature>
<dbReference type="InterPro" id="IPR011701">
    <property type="entry name" value="MFS"/>
</dbReference>
<feature type="transmembrane region" description="Helical" evidence="6">
    <location>
        <begin position="295"/>
        <end position="317"/>
    </location>
</feature>
<name>A0A3M8CYL2_9BACL</name>
<dbReference type="PANTHER" id="PTHR42718">
    <property type="entry name" value="MAJOR FACILITATOR SUPERFAMILY MULTIDRUG TRANSPORTER MFSC"/>
    <property type="match status" value="1"/>
</dbReference>
<feature type="transmembrane region" description="Helical" evidence="6">
    <location>
        <begin position="77"/>
        <end position="104"/>
    </location>
</feature>
<evidence type="ECO:0000259" key="7">
    <source>
        <dbReference type="PROSITE" id="PS50850"/>
    </source>
</evidence>
<dbReference type="GO" id="GO:0005886">
    <property type="term" value="C:plasma membrane"/>
    <property type="evidence" value="ECO:0007669"/>
    <property type="project" value="UniProtKB-SubCell"/>
</dbReference>
<evidence type="ECO:0000256" key="3">
    <source>
        <dbReference type="ARBA" id="ARBA00022692"/>
    </source>
</evidence>
<feature type="transmembrane region" description="Helical" evidence="6">
    <location>
        <begin position="141"/>
        <end position="158"/>
    </location>
</feature>
<keyword evidence="2" id="KW-0813">Transport</keyword>
<keyword evidence="4 6" id="KW-1133">Transmembrane helix</keyword>
<evidence type="ECO:0000313" key="8">
    <source>
        <dbReference type="EMBL" id="RNB80519.1"/>
    </source>
</evidence>
<proteinExistence type="predicted"/>
<evidence type="ECO:0000256" key="6">
    <source>
        <dbReference type="SAM" id="Phobius"/>
    </source>
</evidence>
<feature type="transmembrane region" description="Helical" evidence="6">
    <location>
        <begin position="263"/>
        <end position="289"/>
    </location>
</feature>
<feature type="transmembrane region" description="Helical" evidence="6">
    <location>
        <begin position="354"/>
        <end position="377"/>
    </location>
</feature>
<organism evidence="8 9">
    <name type="scientific">Brevibacillus nitrificans</name>
    <dbReference type="NCBI Taxonomy" id="651560"/>
    <lineage>
        <taxon>Bacteria</taxon>
        <taxon>Bacillati</taxon>
        <taxon>Bacillota</taxon>
        <taxon>Bacilli</taxon>
        <taxon>Bacillales</taxon>
        <taxon>Paenibacillaceae</taxon>
        <taxon>Brevibacillus</taxon>
    </lineage>
</organism>
<dbReference type="PANTHER" id="PTHR42718:SF9">
    <property type="entry name" value="MAJOR FACILITATOR SUPERFAMILY MULTIDRUG TRANSPORTER MFSC"/>
    <property type="match status" value="1"/>
</dbReference>
<dbReference type="Gene3D" id="1.20.1250.20">
    <property type="entry name" value="MFS general substrate transporter like domains"/>
    <property type="match status" value="1"/>
</dbReference>
<dbReference type="CDD" id="cd17321">
    <property type="entry name" value="MFS_MMR_MDR_like"/>
    <property type="match status" value="1"/>
</dbReference>
<dbReference type="InterPro" id="IPR005829">
    <property type="entry name" value="Sugar_transporter_CS"/>
</dbReference>
<keyword evidence="5 6" id="KW-0472">Membrane</keyword>
<dbReference type="InterPro" id="IPR020846">
    <property type="entry name" value="MFS_dom"/>
</dbReference>
<dbReference type="SUPFAM" id="SSF103473">
    <property type="entry name" value="MFS general substrate transporter"/>
    <property type="match status" value="1"/>
</dbReference>
<accession>A0A3M8CYL2</accession>
<dbReference type="Pfam" id="PF07690">
    <property type="entry name" value="MFS_1"/>
    <property type="match status" value="2"/>
</dbReference>
<dbReference type="InterPro" id="IPR036259">
    <property type="entry name" value="MFS_trans_sf"/>
</dbReference>
<sequence>MPMEKGNPWMIASVTSLGAFLSTLNSTTLNVALPTLMQELHVPVTDVGWVIMSYMLAMSLCVIHAGKLSDLFGRKRVYVTGVAILVVASLLAGFVQSIIGIIVLRALQGIGASAMAANTTAIVVDAFPANRRGTGLGFNSMSYSVGAVFGPMVGGMLLHLGWQWIFWFNVPVGILLVVWASKTLPSDRRKKILLPFDILGTVWLLVFLVSMLGVITYGMDGAWPLELICLLLAFSILGLFMFIQAEKKAHDPIIQLANFANRIYAIANASTFLNALARMSVSFVLIFYLQGARGFSAFDAGLMVIPMAATMTLVGPLSGRLSDRVGSRMPTTVGLLLSTLGLLALGGLSADTSIWYMTSCLVVIGAGSALFQSPNALSIMSAVPFEQRGVAGGTRMMLNNLGTLLSMSIAAGLLSRVIPQGQTKEHLIPHDQMLPFLSAIHLVFVGGALISLIAMGLSWLREPVREKLNL</sequence>
<evidence type="ECO:0000256" key="4">
    <source>
        <dbReference type="ARBA" id="ARBA00022989"/>
    </source>
</evidence>
<feature type="transmembrane region" description="Helical" evidence="6">
    <location>
        <begin position="438"/>
        <end position="460"/>
    </location>
</feature>
<evidence type="ECO:0000256" key="5">
    <source>
        <dbReference type="ARBA" id="ARBA00023136"/>
    </source>
</evidence>
<evidence type="ECO:0000256" key="2">
    <source>
        <dbReference type="ARBA" id="ARBA00022448"/>
    </source>
</evidence>
<dbReference type="EMBL" id="RHHU01000017">
    <property type="protein sequence ID" value="RNB80519.1"/>
    <property type="molecule type" value="Genomic_DNA"/>
</dbReference>
<comment type="subcellular location">
    <subcellularLocation>
        <location evidence="1">Cell membrane</location>
        <topology evidence="1">Multi-pass membrane protein</topology>
    </subcellularLocation>
</comment>
<evidence type="ECO:0000256" key="1">
    <source>
        <dbReference type="ARBA" id="ARBA00004651"/>
    </source>
</evidence>